<dbReference type="STRING" id="420404.SAMN05421793_10424"/>
<feature type="domain" description="N-acetyltransferase" evidence="1">
    <location>
        <begin position="11"/>
        <end position="98"/>
    </location>
</feature>
<sequence>MKPEFEELTLVKDEARKRFYIEVDGHLAFINYDYAEGEHQIALIHTEAEPELLGTGAAAAVVEKTLQYIKENGKKLLPFCPYIFAYIKKHPEWKAIVDETFAGYDQL</sequence>
<evidence type="ECO:0000313" key="2">
    <source>
        <dbReference type="EMBL" id="SEH43551.1"/>
    </source>
</evidence>
<gene>
    <name evidence="2" type="ORF">SAMN05421793_10424</name>
</gene>
<accession>A0A1H6I5V8</accession>
<reference evidence="3" key="1">
    <citation type="submission" date="2016-10" db="EMBL/GenBank/DDBJ databases">
        <authorList>
            <person name="Varghese N."/>
            <person name="Submissions S."/>
        </authorList>
    </citation>
    <scope>NUCLEOTIDE SEQUENCE [LARGE SCALE GENOMIC DNA]</scope>
    <source>
        <strain evidence="3">DSM 19326</strain>
    </source>
</reference>
<dbReference type="Proteomes" id="UP000198555">
    <property type="component" value="Unassembled WGS sequence"/>
</dbReference>
<evidence type="ECO:0000259" key="1">
    <source>
        <dbReference type="PROSITE" id="PS51729"/>
    </source>
</evidence>
<dbReference type="InterPro" id="IPR016181">
    <property type="entry name" value="Acyl_CoA_acyltransferase"/>
</dbReference>
<dbReference type="Gene3D" id="3.40.630.30">
    <property type="match status" value="1"/>
</dbReference>
<protein>
    <recommendedName>
        <fullName evidence="1">N-acetyltransferase domain-containing protein</fullName>
    </recommendedName>
</protein>
<dbReference type="EMBL" id="FNWX01000004">
    <property type="protein sequence ID" value="SEH43551.1"/>
    <property type="molecule type" value="Genomic_DNA"/>
</dbReference>
<dbReference type="SUPFAM" id="SSF55729">
    <property type="entry name" value="Acyl-CoA N-acyltransferases (Nat)"/>
    <property type="match status" value="1"/>
</dbReference>
<dbReference type="Pfam" id="PF14542">
    <property type="entry name" value="Acetyltransf_CG"/>
    <property type="match status" value="1"/>
</dbReference>
<proteinExistence type="predicted"/>
<organism evidence="2 3">
    <name type="scientific">Epilithonimonas hominis</name>
    <dbReference type="NCBI Taxonomy" id="420404"/>
    <lineage>
        <taxon>Bacteria</taxon>
        <taxon>Pseudomonadati</taxon>
        <taxon>Bacteroidota</taxon>
        <taxon>Flavobacteriia</taxon>
        <taxon>Flavobacteriales</taxon>
        <taxon>Weeksellaceae</taxon>
        <taxon>Chryseobacterium group</taxon>
        <taxon>Epilithonimonas</taxon>
    </lineage>
</organism>
<dbReference type="PANTHER" id="PTHR31435:SF10">
    <property type="entry name" value="BSR4717 PROTEIN"/>
    <property type="match status" value="1"/>
</dbReference>
<dbReference type="InterPro" id="IPR045057">
    <property type="entry name" value="Gcn5-rel_NAT"/>
</dbReference>
<dbReference type="AlphaFoldDB" id="A0A1H6I5V8"/>
<name>A0A1H6I5V8_9FLAO</name>
<dbReference type="RefSeq" id="WP_089768198.1">
    <property type="nucleotide sequence ID" value="NZ_DALZAR010000049.1"/>
</dbReference>
<dbReference type="PROSITE" id="PS51729">
    <property type="entry name" value="GNAT_YJDJ"/>
    <property type="match status" value="1"/>
</dbReference>
<dbReference type="InterPro" id="IPR031165">
    <property type="entry name" value="GNAT_YJDJ"/>
</dbReference>
<evidence type="ECO:0000313" key="3">
    <source>
        <dbReference type="Proteomes" id="UP000198555"/>
    </source>
</evidence>
<keyword evidence="3" id="KW-1185">Reference proteome</keyword>
<dbReference type="PANTHER" id="PTHR31435">
    <property type="entry name" value="PROTEIN NATD1"/>
    <property type="match status" value="1"/>
</dbReference>